<dbReference type="Proteomes" id="UP000190065">
    <property type="component" value="Unassembled WGS sequence"/>
</dbReference>
<dbReference type="eggNOG" id="COG3039">
    <property type="taxonomic scope" value="Bacteria"/>
</dbReference>
<reference evidence="2 3" key="1">
    <citation type="submission" date="2017-02" db="EMBL/GenBank/DDBJ databases">
        <authorList>
            <person name="Peterson S.W."/>
        </authorList>
    </citation>
    <scope>NUCLEOTIDE SEQUENCE [LARGE SCALE GENOMIC DNA]</scope>
    <source>
        <strain evidence="2 3">ATCC 43324</strain>
    </source>
</reference>
<dbReference type="STRING" id="28136.SAMN02745202_02285"/>
<evidence type="ECO:0000256" key="1">
    <source>
        <dbReference type="SAM" id="Phobius"/>
    </source>
</evidence>
<proteinExistence type="predicted"/>
<keyword evidence="1" id="KW-1133">Transmembrane helix</keyword>
<keyword evidence="1" id="KW-0472">Membrane</keyword>
<dbReference type="RefSeq" id="WP_051529527.1">
    <property type="nucleotide sequence ID" value="NZ_FUXK01000034.1"/>
</dbReference>
<feature type="transmembrane region" description="Helical" evidence="1">
    <location>
        <begin position="248"/>
        <end position="268"/>
    </location>
</feature>
<name>A0A1T4RJ65_9BACT</name>
<evidence type="ECO:0000313" key="2">
    <source>
        <dbReference type="EMBL" id="SKA15731.1"/>
    </source>
</evidence>
<keyword evidence="1" id="KW-0812">Transmembrane</keyword>
<gene>
    <name evidence="2" type="ORF">SAMN02745202_02285</name>
</gene>
<sequence length="271" mass="31887">MKKRGGKLVRDTKFYMSNRLDKDLDRIVGSFVEHAGSKELLARHEWNTLNTTFTMYHQQRGMLENNAHTCADHTVSAFQLHVRPIDHGKAKTRTEFGAKVGASEYEAYTFVDHYTWDAYKERADMKLQIELYKERFGFLPATLLANKIYMNKANRDLLKDMEIRTYSKPLGRPPKQDLTPEYYRNMAKAIGGRNEVECSFGTDKRIYWVDNIRAKLLDTARFRMRMCYFVKNVMKLFRKLCLAPFQKITFWLYLVYLDICLTTNLAVIRIA</sequence>
<organism evidence="2 3">
    <name type="scientific">Segatella oulorum</name>
    <dbReference type="NCBI Taxonomy" id="28136"/>
    <lineage>
        <taxon>Bacteria</taxon>
        <taxon>Pseudomonadati</taxon>
        <taxon>Bacteroidota</taxon>
        <taxon>Bacteroidia</taxon>
        <taxon>Bacteroidales</taxon>
        <taxon>Prevotellaceae</taxon>
        <taxon>Segatella</taxon>
    </lineage>
</organism>
<dbReference type="EMBL" id="FUXK01000034">
    <property type="protein sequence ID" value="SKA15731.1"/>
    <property type="molecule type" value="Genomic_DNA"/>
</dbReference>
<evidence type="ECO:0000313" key="3">
    <source>
        <dbReference type="Proteomes" id="UP000190065"/>
    </source>
</evidence>
<protein>
    <submittedName>
        <fullName evidence="2">Transposase DDE domain-containing protein</fullName>
    </submittedName>
</protein>
<dbReference type="AlphaFoldDB" id="A0A1T4RJ65"/>
<accession>A0A1T4RJ65</accession>